<sequence>MFKDEIVVRFSECDSLGHVNNTNYFIYFEEARKELFQIFNPNLNISSWNLIVASTQCDYIREMSYAQKAYVYSWVSRLGTSSFTVEHAIRDEHNNWIARGRAILASFNFTERRSVPLTEEIKEKLLEHNEGPSGAPTLR</sequence>
<dbReference type="EC" id="3.1.2.-" evidence="3"/>
<name>A0A7W3RI53_PRIAR</name>
<dbReference type="PANTHER" id="PTHR31793:SF27">
    <property type="entry name" value="NOVEL THIOESTERASE SUPERFAMILY DOMAIN AND SAPOSIN A-TYPE DOMAIN CONTAINING PROTEIN (0610012H03RIK)"/>
    <property type="match status" value="1"/>
</dbReference>
<proteinExistence type="inferred from homology"/>
<dbReference type="PANTHER" id="PTHR31793">
    <property type="entry name" value="4-HYDROXYBENZOYL-COA THIOESTERASE FAMILY MEMBER"/>
    <property type="match status" value="1"/>
</dbReference>
<dbReference type="SUPFAM" id="SSF54637">
    <property type="entry name" value="Thioesterase/thiol ester dehydrase-isomerase"/>
    <property type="match status" value="1"/>
</dbReference>
<organism evidence="3 4">
    <name type="scientific">Priestia aryabhattai</name>
    <name type="common">Bacillus aryabhattai</name>
    <dbReference type="NCBI Taxonomy" id="412384"/>
    <lineage>
        <taxon>Bacteria</taxon>
        <taxon>Bacillati</taxon>
        <taxon>Bacillota</taxon>
        <taxon>Bacilli</taxon>
        <taxon>Bacillales</taxon>
        <taxon>Bacillaceae</taxon>
        <taxon>Priestia</taxon>
    </lineage>
</organism>
<keyword evidence="4" id="KW-1185">Reference proteome</keyword>
<dbReference type="RefSeq" id="WP_182528280.1">
    <property type="nucleotide sequence ID" value="NZ_JACJHT010000026.1"/>
</dbReference>
<dbReference type="GO" id="GO:0047617">
    <property type="term" value="F:fatty acyl-CoA hydrolase activity"/>
    <property type="evidence" value="ECO:0007669"/>
    <property type="project" value="TreeGrafter"/>
</dbReference>
<protein>
    <submittedName>
        <fullName evidence="3">Acyl-CoA thioester hydrolase</fullName>
        <ecNumber evidence="3">3.1.2.-</ecNumber>
    </submittedName>
</protein>
<evidence type="ECO:0000256" key="2">
    <source>
        <dbReference type="ARBA" id="ARBA00022801"/>
    </source>
</evidence>
<gene>
    <name evidence="3" type="ORF">HNP21_006259</name>
</gene>
<keyword evidence="2 3" id="KW-0378">Hydrolase</keyword>
<reference evidence="3" key="1">
    <citation type="submission" date="2020-08" db="EMBL/GenBank/DDBJ databases">
        <title>Functional genomics of gut bacteria from endangered species of beetles.</title>
        <authorList>
            <person name="Carlos-Shanley C."/>
        </authorList>
    </citation>
    <scope>NUCLEOTIDE SEQUENCE [LARGE SCALE GENOMIC DNA]</scope>
    <source>
        <strain evidence="3">S00060</strain>
    </source>
</reference>
<dbReference type="Gene3D" id="3.10.129.10">
    <property type="entry name" value="Hotdog Thioesterase"/>
    <property type="match status" value="1"/>
</dbReference>
<comment type="similarity">
    <text evidence="1">Belongs to the 4-hydroxybenzoyl-CoA thioesterase family.</text>
</comment>
<dbReference type="EMBL" id="JACJHT010000026">
    <property type="protein sequence ID" value="MBA9043081.1"/>
    <property type="molecule type" value="Genomic_DNA"/>
</dbReference>
<dbReference type="AlphaFoldDB" id="A0A7W3RI53"/>
<comment type="caution">
    <text evidence="3">The sequence shown here is derived from an EMBL/GenBank/DDBJ whole genome shotgun (WGS) entry which is preliminary data.</text>
</comment>
<accession>A0A7W3RI53</accession>
<dbReference type="Pfam" id="PF13279">
    <property type="entry name" value="4HBT_2"/>
    <property type="match status" value="1"/>
</dbReference>
<dbReference type="InterPro" id="IPR050563">
    <property type="entry name" value="4-hydroxybenzoyl-CoA_TE"/>
</dbReference>
<dbReference type="CDD" id="cd00586">
    <property type="entry name" value="4HBT"/>
    <property type="match status" value="1"/>
</dbReference>
<dbReference type="Proteomes" id="UP000543174">
    <property type="component" value="Unassembled WGS sequence"/>
</dbReference>
<dbReference type="InterPro" id="IPR029069">
    <property type="entry name" value="HotDog_dom_sf"/>
</dbReference>
<evidence type="ECO:0000313" key="3">
    <source>
        <dbReference type="EMBL" id="MBA9043081.1"/>
    </source>
</evidence>
<evidence type="ECO:0000256" key="1">
    <source>
        <dbReference type="ARBA" id="ARBA00005953"/>
    </source>
</evidence>
<evidence type="ECO:0000313" key="4">
    <source>
        <dbReference type="Proteomes" id="UP000543174"/>
    </source>
</evidence>